<dbReference type="Proteomes" id="UP000051790">
    <property type="component" value="Unassembled WGS sequence"/>
</dbReference>
<dbReference type="InterPro" id="IPR050437">
    <property type="entry name" value="Ribos_protein_bS1-like"/>
</dbReference>
<comment type="similarity">
    <text evidence="1">Belongs to the bacterial ribosomal protein bS1 family.</text>
</comment>
<dbReference type="PROSITE" id="PS50126">
    <property type="entry name" value="S1"/>
    <property type="match status" value="1"/>
</dbReference>
<dbReference type="GO" id="GO:0006412">
    <property type="term" value="P:translation"/>
    <property type="evidence" value="ECO:0007669"/>
    <property type="project" value="TreeGrafter"/>
</dbReference>
<dbReference type="AlphaFoldDB" id="A0A0R1QYU9"/>
<accession>A0A0R1QYU9</accession>
<dbReference type="NCBIfam" id="NF040579">
    <property type="entry name" value="S1_dom_CvfD"/>
    <property type="match status" value="1"/>
</dbReference>
<sequence length="122" mass="14033">MNYRIGDIIEGKVTGIQPYGVFVLLDDHTQGLVHISECQHGFVKSLNSHFHIGQTLSVVILDIDEFSGKISLSLRALMPAPEMTTFRRRKHYWTTRKVHTGFAPIANHLQDWVDEYLDRLDK</sequence>
<dbReference type="PANTHER" id="PTHR10724">
    <property type="entry name" value="30S RIBOSOMAL PROTEIN S1"/>
    <property type="match status" value="1"/>
</dbReference>
<keyword evidence="7" id="KW-1185">Reference proteome</keyword>
<keyword evidence="2" id="KW-0689">Ribosomal protein</keyword>
<feature type="domain" description="S1 motif" evidence="5">
    <location>
        <begin position="6"/>
        <end position="75"/>
    </location>
</feature>
<evidence type="ECO:0000256" key="1">
    <source>
        <dbReference type="ARBA" id="ARBA00006767"/>
    </source>
</evidence>
<dbReference type="InterPro" id="IPR003029">
    <property type="entry name" value="S1_domain"/>
</dbReference>
<dbReference type="PANTHER" id="PTHR10724:SF7">
    <property type="entry name" value="SMALL RIBOSOMAL SUBUNIT PROTEIN BS1C"/>
    <property type="match status" value="1"/>
</dbReference>
<name>A0A0R1QYU9_9LACO</name>
<evidence type="ECO:0000256" key="4">
    <source>
        <dbReference type="ARBA" id="ARBA00025604"/>
    </source>
</evidence>
<keyword evidence="3" id="KW-0687">Ribonucleoprotein</keyword>
<dbReference type="OrthoDB" id="9810507at2"/>
<dbReference type="EMBL" id="AZEU01000079">
    <property type="protein sequence ID" value="KRL49420.1"/>
    <property type="molecule type" value="Genomic_DNA"/>
</dbReference>
<evidence type="ECO:0000313" key="7">
    <source>
        <dbReference type="Proteomes" id="UP000051790"/>
    </source>
</evidence>
<dbReference type="GO" id="GO:1990904">
    <property type="term" value="C:ribonucleoprotein complex"/>
    <property type="evidence" value="ECO:0007669"/>
    <property type="project" value="UniProtKB-KW"/>
</dbReference>
<gene>
    <name evidence="6" type="ORF">FD01_GL000091</name>
</gene>
<proteinExistence type="inferred from homology"/>
<evidence type="ECO:0000313" key="6">
    <source>
        <dbReference type="EMBL" id="KRL49420.1"/>
    </source>
</evidence>
<dbReference type="GO" id="GO:0005840">
    <property type="term" value="C:ribosome"/>
    <property type="evidence" value="ECO:0007669"/>
    <property type="project" value="UniProtKB-KW"/>
</dbReference>
<dbReference type="PATRIC" id="fig|1423769.4.peg.104"/>
<evidence type="ECO:0000256" key="3">
    <source>
        <dbReference type="ARBA" id="ARBA00023274"/>
    </source>
</evidence>
<dbReference type="SUPFAM" id="SSF50249">
    <property type="entry name" value="Nucleic acid-binding proteins"/>
    <property type="match status" value="1"/>
</dbReference>
<evidence type="ECO:0000259" key="5">
    <source>
        <dbReference type="PROSITE" id="PS50126"/>
    </source>
</evidence>
<comment type="function">
    <text evidence="4">Binds mRNA; thus facilitating recognition of the initiation point. It is needed to translate mRNA with a short Shine-Dalgarno (SD) purine-rich sequence.</text>
</comment>
<dbReference type="SMART" id="SM00316">
    <property type="entry name" value="S1"/>
    <property type="match status" value="1"/>
</dbReference>
<dbReference type="Pfam" id="PF00575">
    <property type="entry name" value="S1"/>
    <property type="match status" value="1"/>
</dbReference>
<reference evidence="6 7" key="1">
    <citation type="journal article" date="2015" name="Genome Announc.">
        <title>Expanding the biotechnology potential of lactobacilli through comparative genomics of 213 strains and associated genera.</title>
        <authorList>
            <person name="Sun Z."/>
            <person name="Harris H.M."/>
            <person name="McCann A."/>
            <person name="Guo C."/>
            <person name="Argimon S."/>
            <person name="Zhang W."/>
            <person name="Yang X."/>
            <person name="Jeffery I.B."/>
            <person name="Cooney J.C."/>
            <person name="Kagawa T.F."/>
            <person name="Liu W."/>
            <person name="Song Y."/>
            <person name="Salvetti E."/>
            <person name="Wrobel A."/>
            <person name="Rasinkangas P."/>
            <person name="Parkhill J."/>
            <person name="Rea M.C."/>
            <person name="O'Sullivan O."/>
            <person name="Ritari J."/>
            <person name="Douillard F.P."/>
            <person name="Paul Ross R."/>
            <person name="Yang R."/>
            <person name="Briner A.E."/>
            <person name="Felis G.E."/>
            <person name="de Vos W.M."/>
            <person name="Barrangou R."/>
            <person name="Klaenhammer T.R."/>
            <person name="Caufield P.W."/>
            <person name="Cui Y."/>
            <person name="Zhang H."/>
            <person name="O'Toole P.W."/>
        </authorList>
    </citation>
    <scope>NUCLEOTIDE SEQUENCE [LARGE SCALE GENOMIC DNA]</scope>
    <source>
        <strain evidence="6 7">DSM 13343</strain>
    </source>
</reference>
<evidence type="ECO:0000256" key="2">
    <source>
        <dbReference type="ARBA" id="ARBA00022980"/>
    </source>
</evidence>
<organism evidence="6 7">
    <name type="scientific">Lacticaseibacillus manihotivorans DSM 13343 = JCM 12514</name>
    <dbReference type="NCBI Taxonomy" id="1423769"/>
    <lineage>
        <taxon>Bacteria</taxon>
        <taxon>Bacillati</taxon>
        <taxon>Bacillota</taxon>
        <taxon>Bacilli</taxon>
        <taxon>Lactobacillales</taxon>
        <taxon>Lactobacillaceae</taxon>
        <taxon>Lacticaseibacillus</taxon>
    </lineage>
</organism>
<dbReference type="GO" id="GO:0003735">
    <property type="term" value="F:structural constituent of ribosome"/>
    <property type="evidence" value="ECO:0007669"/>
    <property type="project" value="TreeGrafter"/>
</dbReference>
<dbReference type="InterPro" id="IPR012340">
    <property type="entry name" value="NA-bd_OB-fold"/>
</dbReference>
<dbReference type="GO" id="GO:0003729">
    <property type="term" value="F:mRNA binding"/>
    <property type="evidence" value="ECO:0007669"/>
    <property type="project" value="TreeGrafter"/>
</dbReference>
<dbReference type="FunFam" id="2.40.50.140:FF:000103">
    <property type="entry name" value="protein RRP5 homolog"/>
    <property type="match status" value="1"/>
</dbReference>
<dbReference type="RefSeq" id="WP_054716034.1">
    <property type="nucleotide sequence ID" value="NZ_AZEU01000079.1"/>
</dbReference>
<protein>
    <submittedName>
        <fullName evidence="6">RNA-binding protein</fullName>
    </submittedName>
</protein>
<dbReference type="Gene3D" id="2.40.50.140">
    <property type="entry name" value="Nucleic acid-binding proteins"/>
    <property type="match status" value="1"/>
</dbReference>
<comment type="caution">
    <text evidence="6">The sequence shown here is derived from an EMBL/GenBank/DDBJ whole genome shotgun (WGS) entry which is preliminary data.</text>
</comment>